<reference evidence="9" key="1">
    <citation type="submission" date="2021-12" db="EMBL/GenBank/DDBJ databases">
        <authorList>
            <person name="King R."/>
        </authorList>
    </citation>
    <scope>NUCLEOTIDE SEQUENCE</scope>
</reference>
<name>A0ABN8B638_CHISP</name>
<evidence type="ECO:0000256" key="3">
    <source>
        <dbReference type="ARBA" id="ARBA00022723"/>
    </source>
</evidence>
<comment type="similarity">
    <text evidence="2">Belongs to the glycosyl hydrolase 38 family.</text>
</comment>
<proteinExistence type="inferred from homology"/>
<feature type="region of interest" description="Disordered" evidence="7">
    <location>
        <begin position="257"/>
        <end position="279"/>
    </location>
</feature>
<gene>
    <name evidence="9" type="ORF">CHILSU_LOCUS7487</name>
</gene>
<keyword evidence="5" id="KW-0862">Zinc</keyword>
<dbReference type="Gene3D" id="1.20.1270.50">
    <property type="entry name" value="Glycoside hydrolase family 38, central domain"/>
    <property type="match status" value="1"/>
</dbReference>
<keyword evidence="10" id="KW-1185">Reference proteome</keyword>
<dbReference type="InterPro" id="IPR037094">
    <property type="entry name" value="Glyco_hydro_38_cen_sf"/>
</dbReference>
<dbReference type="Proteomes" id="UP001153292">
    <property type="component" value="Chromosome 27"/>
</dbReference>
<evidence type="ECO:0000256" key="7">
    <source>
        <dbReference type="SAM" id="MobiDB-lite"/>
    </source>
</evidence>
<evidence type="ECO:0000256" key="1">
    <source>
        <dbReference type="ARBA" id="ARBA00001947"/>
    </source>
</evidence>
<evidence type="ECO:0000313" key="10">
    <source>
        <dbReference type="Proteomes" id="UP001153292"/>
    </source>
</evidence>
<dbReference type="EMBL" id="OU963920">
    <property type="protein sequence ID" value="CAH0404171.1"/>
    <property type="molecule type" value="Genomic_DNA"/>
</dbReference>
<dbReference type="InterPro" id="IPR028995">
    <property type="entry name" value="Glyco_hydro_57/38_cen_sf"/>
</dbReference>
<sequence length="456" mass="52183">MICSVLNTRYADVQVRYSTPACYLKAVYDSSPELQTKQDDFLPFAYDRESYAVGMYTSRPSVKYLAREGHRYLQIAKQLQVMARLPNNDKIFEEYHWINGAFQDHNIITGEMRHYVYKYYVDRMNKATNMVVTNILETGFNILRNNTAGNQAMIRCKLNVSRCHCTEGKHMFIVVYNPLAWPVSMPIRLPMFQVEQVVYDPKGKKVRAGQIELPEPVREIPERQSRADFELVFIAEDLPPMGIRSYYLQRRQLGWERPKRSPKVHNKKNKKKKKLHSRSYSPLNVDTAVFDELVDYEYFEDATTTEAYNPDTKTEINDVATSIDNDDVTITYNSATTSKNIINTTSNSETTTKVEILDKTTKNNEETLDNNDNTIDSTTSNVITTITIEKGSLNYGNYLIATTPNNDITTSSTEYQSTSIANANSTFNVKEVDTTTEAAARGVTRVLLGIFFRSNT</sequence>
<dbReference type="SUPFAM" id="SSF88713">
    <property type="entry name" value="Glycoside hydrolase/deacetylase"/>
    <property type="match status" value="1"/>
</dbReference>
<dbReference type="SUPFAM" id="SSF74650">
    <property type="entry name" value="Galactose mutarotase-like"/>
    <property type="match status" value="1"/>
</dbReference>
<dbReference type="Pfam" id="PF09261">
    <property type="entry name" value="Alpha-mann_mid"/>
    <property type="match status" value="1"/>
</dbReference>
<organism evidence="9 10">
    <name type="scientific">Chilo suppressalis</name>
    <name type="common">Asiatic rice borer moth</name>
    <dbReference type="NCBI Taxonomy" id="168631"/>
    <lineage>
        <taxon>Eukaryota</taxon>
        <taxon>Metazoa</taxon>
        <taxon>Ecdysozoa</taxon>
        <taxon>Arthropoda</taxon>
        <taxon>Hexapoda</taxon>
        <taxon>Insecta</taxon>
        <taxon>Pterygota</taxon>
        <taxon>Neoptera</taxon>
        <taxon>Endopterygota</taxon>
        <taxon>Lepidoptera</taxon>
        <taxon>Glossata</taxon>
        <taxon>Ditrysia</taxon>
        <taxon>Pyraloidea</taxon>
        <taxon>Crambidae</taxon>
        <taxon>Crambinae</taxon>
        <taxon>Chilo</taxon>
    </lineage>
</organism>
<evidence type="ECO:0000259" key="8">
    <source>
        <dbReference type="SMART" id="SM00872"/>
    </source>
</evidence>
<evidence type="ECO:0000313" key="9">
    <source>
        <dbReference type="EMBL" id="CAH0404171.1"/>
    </source>
</evidence>
<feature type="domain" description="Glycoside hydrolase family 38 central" evidence="8">
    <location>
        <begin position="50"/>
        <end position="124"/>
    </location>
</feature>
<dbReference type="InterPro" id="IPR050843">
    <property type="entry name" value="Glycosyl_Hydrlase_38"/>
</dbReference>
<keyword evidence="4" id="KW-0378">Hydrolase</keyword>
<dbReference type="SUPFAM" id="SSF88688">
    <property type="entry name" value="Families 57/38 glycoside transferase middle domain"/>
    <property type="match status" value="1"/>
</dbReference>
<dbReference type="InterPro" id="IPR011013">
    <property type="entry name" value="Gal_mutarotase_sf_dom"/>
</dbReference>
<keyword evidence="6" id="KW-0326">Glycosidase</keyword>
<evidence type="ECO:0000256" key="2">
    <source>
        <dbReference type="ARBA" id="ARBA00009792"/>
    </source>
</evidence>
<dbReference type="InterPro" id="IPR011330">
    <property type="entry name" value="Glyco_hydro/deAcase_b/a-brl"/>
</dbReference>
<dbReference type="PANTHER" id="PTHR11607">
    <property type="entry name" value="ALPHA-MANNOSIDASE"/>
    <property type="match status" value="1"/>
</dbReference>
<dbReference type="Gene3D" id="2.60.40.1180">
    <property type="entry name" value="Golgi alpha-mannosidase II"/>
    <property type="match status" value="1"/>
</dbReference>
<dbReference type="InterPro" id="IPR013780">
    <property type="entry name" value="Glyco_hydro_b"/>
</dbReference>
<evidence type="ECO:0000256" key="5">
    <source>
        <dbReference type="ARBA" id="ARBA00022833"/>
    </source>
</evidence>
<keyword evidence="3" id="KW-0479">Metal-binding</keyword>
<dbReference type="InterPro" id="IPR015341">
    <property type="entry name" value="Glyco_hydro_38_cen"/>
</dbReference>
<protein>
    <recommendedName>
        <fullName evidence="8">Glycoside hydrolase family 38 central domain-containing protein</fullName>
    </recommendedName>
</protein>
<comment type="cofactor">
    <cofactor evidence="1">
        <name>Zn(2+)</name>
        <dbReference type="ChEBI" id="CHEBI:29105"/>
    </cofactor>
</comment>
<evidence type="ECO:0000256" key="6">
    <source>
        <dbReference type="ARBA" id="ARBA00023295"/>
    </source>
</evidence>
<dbReference type="PANTHER" id="PTHR11607:SF3">
    <property type="entry name" value="LYSOSOMAL ALPHA-MANNOSIDASE"/>
    <property type="match status" value="1"/>
</dbReference>
<dbReference type="SMART" id="SM00872">
    <property type="entry name" value="Alpha-mann_mid"/>
    <property type="match status" value="1"/>
</dbReference>
<accession>A0ABN8B638</accession>
<evidence type="ECO:0000256" key="4">
    <source>
        <dbReference type="ARBA" id="ARBA00022801"/>
    </source>
</evidence>
<feature type="compositionally biased region" description="Basic residues" evidence="7">
    <location>
        <begin position="260"/>
        <end position="277"/>
    </location>
</feature>